<dbReference type="AlphaFoldDB" id="A0A0D9W3R7"/>
<evidence type="ECO:0000256" key="1">
    <source>
        <dbReference type="SAM" id="Phobius"/>
    </source>
</evidence>
<evidence type="ECO:0000313" key="2">
    <source>
        <dbReference type="EnsemblPlants" id="LPERR04G05860.1"/>
    </source>
</evidence>
<organism evidence="2 3">
    <name type="scientific">Leersia perrieri</name>
    <dbReference type="NCBI Taxonomy" id="77586"/>
    <lineage>
        <taxon>Eukaryota</taxon>
        <taxon>Viridiplantae</taxon>
        <taxon>Streptophyta</taxon>
        <taxon>Embryophyta</taxon>
        <taxon>Tracheophyta</taxon>
        <taxon>Spermatophyta</taxon>
        <taxon>Magnoliopsida</taxon>
        <taxon>Liliopsida</taxon>
        <taxon>Poales</taxon>
        <taxon>Poaceae</taxon>
        <taxon>BOP clade</taxon>
        <taxon>Oryzoideae</taxon>
        <taxon>Oryzeae</taxon>
        <taxon>Oryzinae</taxon>
        <taxon>Leersia</taxon>
    </lineage>
</organism>
<reference evidence="3" key="2">
    <citation type="submission" date="2013-12" db="EMBL/GenBank/DDBJ databases">
        <authorList>
            <person name="Yu Y."/>
            <person name="Lee S."/>
            <person name="de Baynast K."/>
            <person name="Wissotski M."/>
            <person name="Liu L."/>
            <person name="Talag J."/>
            <person name="Goicoechea J."/>
            <person name="Angelova A."/>
            <person name="Jetty R."/>
            <person name="Kudrna D."/>
            <person name="Golser W."/>
            <person name="Rivera L."/>
            <person name="Zhang J."/>
            <person name="Wing R."/>
        </authorList>
    </citation>
    <scope>NUCLEOTIDE SEQUENCE</scope>
</reference>
<proteinExistence type="predicted"/>
<dbReference type="STRING" id="77586.A0A0D9W3R7"/>
<keyword evidence="1" id="KW-1133">Transmembrane helix</keyword>
<accession>A0A0D9W3R7</accession>
<keyword evidence="3" id="KW-1185">Reference proteome</keyword>
<sequence length="139" mass="14545">MSLTCGTVDRLPQCRRRRGLSAKPLPHPGVAGRRLFASFPSPPPLLQSRREVHAGRTVAERKCTMQTAATMAAKKLVLLMAVVVVLQVVVSGVFTAAAARTLPGEDWLVGPEDGGGVVRTVVEMLVGSKSGGSGGTHCC</sequence>
<dbReference type="Proteomes" id="UP000032180">
    <property type="component" value="Chromosome 4"/>
</dbReference>
<reference evidence="2" key="3">
    <citation type="submission" date="2015-04" db="UniProtKB">
        <authorList>
            <consortium name="EnsemblPlants"/>
        </authorList>
    </citation>
    <scope>IDENTIFICATION</scope>
</reference>
<dbReference type="HOGENOM" id="CLU_1848003_0_0_1"/>
<reference evidence="2 3" key="1">
    <citation type="submission" date="2012-08" db="EMBL/GenBank/DDBJ databases">
        <title>Oryza genome evolution.</title>
        <authorList>
            <person name="Wing R.A."/>
        </authorList>
    </citation>
    <scope>NUCLEOTIDE SEQUENCE</scope>
</reference>
<dbReference type="EnsemblPlants" id="LPERR04G05860.1">
    <property type="protein sequence ID" value="LPERR04G05860.1"/>
    <property type="gene ID" value="LPERR04G05860"/>
</dbReference>
<evidence type="ECO:0000313" key="3">
    <source>
        <dbReference type="Proteomes" id="UP000032180"/>
    </source>
</evidence>
<feature type="transmembrane region" description="Helical" evidence="1">
    <location>
        <begin position="76"/>
        <end position="99"/>
    </location>
</feature>
<name>A0A0D9W3R7_9ORYZ</name>
<keyword evidence="1" id="KW-0812">Transmembrane</keyword>
<keyword evidence="1" id="KW-0472">Membrane</keyword>
<protein>
    <submittedName>
        <fullName evidence="2">Uncharacterized protein</fullName>
    </submittedName>
</protein>
<dbReference type="Gramene" id="LPERR04G05860.1">
    <property type="protein sequence ID" value="LPERR04G05860.1"/>
    <property type="gene ID" value="LPERR04G05860"/>
</dbReference>